<evidence type="ECO:0000313" key="1">
    <source>
        <dbReference type="EMBL" id="RGM28287.1"/>
    </source>
</evidence>
<organism evidence="1 2">
    <name type="scientific">Staphylococcus warneri</name>
    <dbReference type="NCBI Taxonomy" id="1292"/>
    <lineage>
        <taxon>Bacteria</taxon>
        <taxon>Bacillati</taxon>
        <taxon>Bacillota</taxon>
        <taxon>Bacilli</taxon>
        <taxon>Bacillales</taxon>
        <taxon>Staphylococcaceae</taxon>
        <taxon>Staphylococcus</taxon>
    </lineage>
</organism>
<sequence length="148" mass="16958">MNTQEKLYLIRLSKSENATDTIIGRNYKGYNENMSDVQLYDALRGYWKISDTTFQETDRILGIVEIQSQPLQYQIVIDVIPNDLFTVTEEEATANQCVNIKAGSKYFTGNIVSQKDSDWLGKIIEKDVKARNTRWKIGNEALNTLVVE</sequence>
<proteinExistence type="predicted"/>
<comment type="caution">
    <text evidence="1">The sequence shown here is derived from an EMBL/GenBank/DDBJ whole genome shotgun (WGS) entry which is preliminary data.</text>
</comment>
<dbReference type="AlphaFoldDB" id="A0A8B2ZD70"/>
<dbReference type="RefSeq" id="WP_117725942.1">
    <property type="nucleotide sequence ID" value="NZ_CABMFV010000009.1"/>
</dbReference>
<reference evidence="1 2" key="1">
    <citation type="submission" date="2018-08" db="EMBL/GenBank/DDBJ databases">
        <title>A genome reference for cultivated species of the human gut microbiota.</title>
        <authorList>
            <person name="Zou Y."/>
            <person name="Xue W."/>
            <person name="Luo G."/>
        </authorList>
    </citation>
    <scope>NUCLEOTIDE SEQUENCE [LARGE SCALE GENOMIC DNA]</scope>
    <source>
        <strain evidence="1 2">OM08-17AT</strain>
    </source>
</reference>
<dbReference type="EMBL" id="QSTD01000009">
    <property type="protein sequence ID" value="RGM28287.1"/>
    <property type="molecule type" value="Genomic_DNA"/>
</dbReference>
<accession>A0A8B2ZD70</accession>
<evidence type="ECO:0000313" key="2">
    <source>
        <dbReference type="Proteomes" id="UP000261016"/>
    </source>
</evidence>
<protein>
    <submittedName>
        <fullName evidence="1">Uncharacterized protein</fullName>
    </submittedName>
</protein>
<name>A0A8B2ZD70_STAWA</name>
<gene>
    <name evidence="1" type="ORF">DXC19_11410</name>
</gene>
<dbReference type="Proteomes" id="UP000261016">
    <property type="component" value="Unassembled WGS sequence"/>
</dbReference>